<comment type="caution">
    <text evidence="2">The sequence shown here is derived from an EMBL/GenBank/DDBJ whole genome shotgun (WGS) entry which is preliminary data.</text>
</comment>
<keyword evidence="3" id="KW-1185">Reference proteome</keyword>
<accession>A0ABU1TC25</accession>
<evidence type="ECO:0000313" key="3">
    <source>
        <dbReference type="Proteomes" id="UP001247620"/>
    </source>
</evidence>
<dbReference type="Proteomes" id="UP001247620">
    <property type="component" value="Unassembled WGS sequence"/>
</dbReference>
<organism evidence="2 3">
    <name type="scientific">Mucilaginibacter pocheonensis</name>
    <dbReference type="NCBI Taxonomy" id="398050"/>
    <lineage>
        <taxon>Bacteria</taxon>
        <taxon>Pseudomonadati</taxon>
        <taxon>Bacteroidota</taxon>
        <taxon>Sphingobacteriia</taxon>
        <taxon>Sphingobacteriales</taxon>
        <taxon>Sphingobacteriaceae</taxon>
        <taxon>Mucilaginibacter</taxon>
    </lineage>
</organism>
<proteinExistence type="predicted"/>
<dbReference type="RefSeq" id="WP_310095616.1">
    <property type="nucleotide sequence ID" value="NZ_JAVDUU010000002.1"/>
</dbReference>
<feature type="signal peptide" evidence="1">
    <location>
        <begin position="1"/>
        <end position="26"/>
    </location>
</feature>
<evidence type="ECO:0008006" key="4">
    <source>
        <dbReference type="Google" id="ProtNLM"/>
    </source>
</evidence>
<sequence length="158" mass="17356">MNILPNTLKFTLVICCLMYSTNLVLAQAKNAIGLGLGLNHSKESNNSGGVMQGEIKLARSISLTPSIGVEEPYIIYAGIAGRYYFTPFLYGSLGGFTYHNVDYGGSGGTGGIGFVLLSGHRQIFDINIHADYLNNYNEYSPIFGIRLIYSFSFNKLYR</sequence>
<reference evidence="2 3" key="1">
    <citation type="submission" date="2023-07" db="EMBL/GenBank/DDBJ databases">
        <title>Sorghum-associated microbial communities from plants grown in Nebraska, USA.</title>
        <authorList>
            <person name="Schachtman D."/>
        </authorList>
    </citation>
    <scope>NUCLEOTIDE SEQUENCE [LARGE SCALE GENOMIC DNA]</scope>
    <source>
        <strain evidence="2 3">3262</strain>
    </source>
</reference>
<evidence type="ECO:0000256" key="1">
    <source>
        <dbReference type="SAM" id="SignalP"/>
    </source>
</evidence>
<name>A0ABU1TC25_9SPHI</name>
<gene>
    <name evidence="2" type="ORF">J2W55_002263</name>
</gene>
<feature type="chain" id="PRO_5047060720" description="Outer membrane protein beta-barrel domain-containing protein" evidence="1">
    <location>
        <begin position="27"/>
        <end position="158"/>
    </location>
</feature>
<keyword evidence="1" id="KW-0732">Signal</keyword>
<dbReference type="EMBL" id="JAVDUU010000002">
    <property type="protein sequence ID" value="MDR6942421.1"/>
    <property type="molecule type" value="Genomic_DNA"/>
</dbReference>
<evidence type="ECO:0000313" key="2">
    <source>
        <dbReference type="EMBL" id="MDR6942421.1"/>
    </source>
</evidence>
<protein>
    <recommendedName>
        <fullName evidence="4">Outer membrane protein beta-barrel domain-containing protein</fullName>
    </recommendedName>
</protein>